<dbReference type="PIRSF" id="PIRSF039085">
    <property type="entry name" value="ABC_ATPase_HisP"/>
    <property type="match status" value="1"/>
</dbReference>
<dbReference type="GO" id="GO:0005524">
    <property type="term" value="F:ATP binding"/>
    <property type="evidence" value="ECO:0007669"/>
    <property type="project" value="UniProtKB-KW"/>
</dbReference>
<dbReference type="FunFam" id="3.40.50.300:FF:000020">
    <property type="entry name" value="Amino acid ABC transporter ATP-binding component"/>
    <property type="match status" value="1"/>
</dbReference>
<keyword evidence="2" id="KW-0813">Transport</keyword>
<reference evidence="8" key="1">
    <citation type="submission" date="2019-08" db="EMBL/GenBank/DDBJ databases">
        <authorList>
            <person name="Kucharzyk K."/>
            <person name="Murdoch R.W."/>
            <person name="Higgins S."/>
            <person name="Loffler F."/>
        </authorList>
    </citation>
    <scope>NUCLEOTIDE SEQUENCE</scope>
</reference>
<feature type="domain" description="ABC transporter" evidence="7">
    <location>
        <begin position="6"/>
        <end position="245"/>
    </location>
</feature>
<dbReference type="SUPFAM" id="SSF52540">
    <property type="entry name" value="P-loop containing nucleoside triphosphate hydrolases"/>
    <property type="match status" value="1"/>
</dbReference>
<dbReference type="Pfam" id="PF00005">
    <property type="entry name" value="ABC_tran"/>
    <property type="match status" value="1"/>
</dbReference>
<dbReference type="InterPro" id="IPR003593">
    <property type="entry name" value="AAA+_ATPase"/>
</dbReference>
<dbReference type="CDD" id="cd03262">
    <property type="entry name" value="ABC_HisP_GlnQ"/>
    <property type="match status" value="1"/>
</dbReference>
<name>A0A644WKV9_9ZZZZ</name>
<evidence type="ECO:0000259" key="7">
    <source>
        <dbReference type="PROSITE" id="PS50893"/>
    </source>
</evidence>
<evidence type="ECO:0000313" key="8">
    <source>
        <dbReference type="EMBL" id="MPM04128.1"/>
    </source>
</evidence>
<accession>A0A644WKV9</accession>
<evidence type="ECO:0000256" key="3">
    <source>
        <dbReference type="ARBA" id="ARBA00022475"/>
    </source>
</evidence>
<dbReference type="PROSITE" id="PS50893">
    <property type="entry name" value="ABC_TRANSPORTER_2"/>
    <property type="match status" value="1"/>
</dbReference>
<dbReference type="Gene3D" id="3.40.50.300">
    <property type="entry name" value="P-loop containing nucleotide triphosphate hydrolases"/>
    <property type="match status" value="1"/>
</dbReference>
<evidence type="ECO:0000256" key="2">
    <source>
        <dbReference type="ARBA" id="ARBA00022448"/>
    </source>
</evidence>
<evidence type="ECO:0000256" key="6">
    <source>
        <dbReference type="ARBA" id="ARBA00023136"/>
    </source>
</evidence>
<dbReference type="PANTHER" id="PTHR43166:SF35">
    <property type="entry name" value="L-CYSTINE IMPORT ATP-BINDING PROTEIN TCYN"/>
    <property type="match status" value="1"/>
</dbReference>
<comment type="subcellular location">
    <subcellularLocation>
        <location evidence="1">Cell membrane</location>
        <topology evidence="1">Peripheral membrane protein</topology>
    </subcellularLocation>
</comment>
<evidence type="ECO:0000256" key="4">
    <source>
        <dbReference type="ARBA" id="ARBA00022741"/>
    </source>
</evidence>
<proteinExistence type="predicted"/>
<keyword evidence="5 8" id="KW-0067">ATP-binding</keyword>
<gene>
    <name evidence="8" type="primary">artM_11</name>
    <name evidence="8" type="ORF">SDC9_50398</name>
</gene>
<dbReference type="GO" id="GO:0016887">
    <property type="term" value="F:ATP hydrolysis activity"/>
    <property type="evidence" value="ECO:0007669"/>
    <property type="project" value="InterPro"/>
</dbReference>
<dbReference type="SMART" id="SM00382">
    <property type="entry name" value="AAA"/>
    <property type="match status" value="1"/>
</dbReference>
<dbReference type="AlphaFoldDB" id="A0A644WKV9"/>
<dbReference type="InterPro" id="IPR003439">
    <property type="entry name" value="ABC_transporter-like_ATP-bd"/>
</dbReference>
<keyword evidence="3" id="KW-1003">Cell membrane</keyword>
<keyword evidence="4" id="KW-0547">Nucleotide-binding</keyword>
<dbReference type="InterPro" id="IPR050086">
    <property type="entry name" value="MetN_ABC_transporter-like"/>
</dbReference>
<dbReference type="InterPro" id="IPR030679">
    <property type="entry name" value="ABC_ATPase_HisP-typ"/>
</dbReference>
<dbReference type="InterPro" id="IPR017871">
    <property type="entry name" value="ABC_transporter-like_CS"/>
</dbReference>
<dbReference type="InterPro" id="IPR027417">
    <property type="entry name" value="P-loop_NTPase"/>
</dbReference>
<dbReference type="GO" id="GO:0015424">
    <property type="term" value="F:ABC-type amino acid transporter activity"/>
    <property type="evidence" value="ECO:0007669"/>
    <property type="project" value="InterPro"/>
</dbReference>
<evidence type="ECO:0000256" key="1">
    <source>
        <dbReference type="ARBA" id="ARBA00004202"/>
    </source>
</evidence>
<dbReference type="PANTHER" id="PTHR43166">
    <property type="entry name" value="AMINO ACID IMPORT ATP-BINDING PROTEIN"/>
    <property type="match status" value="1"/>
</dbReference>
<dbReference type="EMBL" id="VSSQ01001011">
    <property type="protein sequence ID" value="MPM04128.1"/>
    <property type="molecule type" value="Genomic_DNA"/>
</dbReference>
<sequence>MIETMVKMENVQKNFGDLQVLKDISLELKQGEVVAIIGPSGSGKSTLLRCLNRLETVDGGSIAIEDEYLVKNGKYVDDATARSICGKMGMVFQQFNLFPHMTVLENLLEAPLIVKKMKREEILPVAEELLAKVGLAEKKDVYPTRLSGGQQQRVAIARALAMNPDIMLFDEPTSSLDPELTGEVLKTMRNLAEENMTMIVVTHEMGFAREVATKVIFMADGIVQEQGTPEELFGNPKNERLKAFLKSILR</sequence>
<protein>
    <submittedName>
        <fullName evidence="8">Arginine transport ATP-binding protein ArtM</fullName>
    </submittedName>
</protein>
<organism evidence="8">
    <name type="scientific">bioreactor metagenome</name>
    <dbReference type="NCBI Taxonomy" id="1076179"/>
    <lineage>
        <taxon>unclassified sequences</taxon>
        <taxon>metagenomes</taxon>
        <taxon>ecological metagenomes</taxon>
    </lineage>
</organism>
<keyword evidence="6" id="KW-0472">Membrane</keyword>
<evidence type="ECO:0000256" key="5">
    <source>
        <dbReference type="ARBA" id="ARBA00022840"/>
    </source>
</evidence>
<dbReference type="GO" id="GO:0005886">
    <property type="term" value="C:plasma membrane"/>
    <property type="evidence" value="ECO:0007669"/>
    <property type="project" value="UniProtKB-SubCell"/>
</dbReference>
<comment type="caution">
    <text evidence="8">The sequence shown here is derived from an EMBL/GenBank/DDBJ whole genome shotgun (WGS) entry which is preliminary data.</text>
</comment>
<dbReference type="PROSITE" id="PS00211">
    <property type="entry name" value="ABC_TRANSPORTER_1"/>
    <property type="match status" value="1"/>
</dbReference>